<reference evidence="2 3" key="1">
    <citation type="submission" date="2020-04" db="EMBL/GenBank/DDBJ databases">
        <title>MicrobeNet Type strains.</title>
        <authorList>
            <person name="Nicholson A.C."/>
        </authorList>
    </citation>
    <scope>NUCLEOTIDE SEQUENCE [LARGE SCALE GENOMIC DNA]</scope>
    <source>
        <strain evidence="2 3">ATCC BAA-789</strain>
    </source>
</reference>
<feature type="transmembrane region" description="Helical" evidence="1">
    <location>
        <begin position="236"/>
        <end position="257"/>
    </location>
</feature>
<dbReference type="EMBL" id="JAAXOW010000002">
    <property type="protein sequence ID" value="NKX93286.1"/>
    <property type="molecule type" value="Genomic_DNA"/>
</dbReference>
<dbReference type="Proteomes" id="UP000774283">
    <property type="component" value="Unassembled WGS sequence"/>
</dbReference>
<feature type="transmembrane region" description="Helical" evidence="1">
    <location>
        <begin position="53"/>
        <end position="78"/>
    </location>
</feature>
<protein>
    <submittedName>
        <fullName evidence="2">Tryptophan-rich sensory protein</fullName>
    </submittedName>
</protein>
<gene>
    <name evidence="2" type="ORF">HF995_08405</name>
</gene>
<feature type="transmembrane region" description="Helical" evidence="1">
    <location>
        <begin position="12"/>
        <end position="33"/>
    </location>
</feature>
<comment type="caution">
    <text evidence="2">The sequence shown here is derived from an EMBL/GenBank/DDBJ whole genome shotgun (WGS) entry which is preliminary data.</text>
</comment>
<sequence>MSQVTTNDRVRQVATTLSAAAMLVGTLFGIGVLGERVAESSGGSLSATATLLAPASTAFSIWSVIYLGLAAYVVWQWVPRNAASARGRSIGWLAAVSMLLNGGWLLVTQAGWLWGSVLVIVVLALTLGLIMERLTALRPEGGTVERIVVDGTFGLYLGWVTVATVANIAATLADSGVEPAPGTAELLAVVVLAAATAIGAFLAFRLGGRVGVSAAMAWGLGWIAVGRAATEPESTVTAVAAAAAAVLVVAATVAAWARKTGARGQAA</sequence>
<organism evidence="2 3">
    <name type="scientific">Sanguibacter hominis ATCC BAA-789</name>
    <dbReference type="NCBI Taxonomy" id="1312740"/>
    <lineage>
        <taxon>Bacteria</taxon>
        <taxon>Bacillati</taxon>
        <taxon>Actinomycetota</taxon>
        <taxon>Actinomycetes</taxon>
        <taxon>Micrococcales</taxon>
        <taxon>Sanguibacteraceae</taxon>
        <taxon>Sanguibacter</taxon>
    </lineage>
</organism>
<keyword evidence="1" id="KW-0472">Membrane</keyword>
<accession>A0A9X5FFS1</accession>
<keyword evidence="1" id="KW-0812">Transmembrane</keyword>
<feature type="transmembrane region" description="Helical" evidence="1">
    <location>
        <begin position="113"/>
        <end position="132"/>
    </location>
</feature>
<dbReference type="PANTHER" id="PTHR33802:SF1">
    <property type="entry name" value="XK-RELATED PROTEIN"/>
    <property type="match status" value="1"/>
</dbReference>
<feature type="transmembrane region" description="Helical" evidence="1">
    <location>
        <begin position="153"/>
        <end position="173"/>
    </location>
</feature>
<keyword evidence="1" id="KW-1133">Transmembrane helix</keyword>
<dbReference type="InterPro" id="IPR038330">
    <property type="entry name" value="TspO/MBR-related_sf"/>
</dbReference>
<proteinExistence type="predicted"/>
<dbReference type="Gene3D" id="1.20.1260.100">
    <property type="entry name" value="TspO/MBR protein"/>
    <property type="match status" value="1"/>
</dbReference>
<dbReference type="PANTHER" id="PTHR33802">
    <property type="entry name" value="SI:CH211-161H7.5-RELATED"/>
    <property type="match status" value="1"/>
</dbReference>
<dbReference type="AlphaFoldDB" id="A0A9X5FFS1"/>
<feature type="transmembrane region" description="Helical" evidence="1">
    <location>
        <begin position="211"/>
        <end position="230"/>
    </location>
</feature>
<evidence type="ECO:0000313" key="2">
    <source>
        <dbReference type="EMBL" id="NKX93286.1"/>
    </source>
</evidence>
<evidence type="ECO:0000256" key="1">
    <source>
        <dbReference type="SAM" id="Phobius"/>
    </source>
</evidence>
<keyword evidence="3" id="KW-1185">Reference proteome</keyword>
<feature type="transmembrane region" description="Helical" evidence="1">
    <location>
        <begin position="90"/>
        <end position="107"/>
    </location>
</feature>
<feature type="transmembrane region" description="Helical" evidence="1">
    <location>
        <begin position="185"/>
        <end position="204"/>
    </location>
</feature>
<evidence type="ECO:0000313" key="3">
    <source>
        <dbReference type="Proteomes" id="UP000774283"/>
    </source>
</evidence>
<name>A0A9X5FFS1_9MICO</name>
<dbReference type="RefSeq" id="WP_168447340.1">
    <property type="nucleotide sequence ID" value="NZ_JAAXOW010000002.1"/>
</dbReference>